<feature type="region of interest" description="Disordered" evidence="1">
    <location>
        <begin position="1"/>
        <end position="23"/>
    </location>
</feature>
<evidence type="ECO:0008006" key="4">
    <source>
        <dbReference type="Google" id="ProtNLM"/>
    </source>
</evidence>
<proteinExistence type="predicted"/>
<evidence type="ECO:0000313" key="3">
    <source>
        <dbReference type="Proteomes" id="UP000075635"/>
    </source>
</evidence>
<name>A0A150RPG2_SORCE</name>
<dbReference type="Proteomes" id="UP000075635">
    <property type="component" value="Unassembled WGS sequence"/>
</dbReference>
<organism evidence="2 3">
    <name type="scientific">Sorangium cellulosum</name>
    <name type="common">Polyangium cellulosum</name>
    <dbReference type="NCBI Taxonomy" id="56"/>
    <lineage>
        <taxon>Bacteria</taxon>
        <taxon>Pseudomonadati</taxon>
        <taxon>Myxococcota</taxon>
        <taxon>Polyangia</taxon>
        <taxon>Polyangiales</taxon>
        <taxon>Polyangiaceae</taxon>
        <taxon>Sorangium</taxon>
    </lineage>
</organism>
<accession>A0A150RPG2</accession>
<reference evidence="2 3" key="1">
    <citation type="submission" date="2014-02" db="EMBL/GenBank/DDBJ databases">
        <title>The small core and large imbalanced accessory genome model reveals a collaborative survival strategy of Sorangium cellulosum strains in nature.</title>
        <authorList>
            <person name="Han K."/>
            <person name="Peng R."/>
            <person name="Blom J."/>
            <person name="Li Y.-Z."/>
        </authorList>
    </citation>
    <scope>NUCLEOTIDE SEQUENCE [LARGE SCALE GENOMIC DNA]</scope>
    <source>
        <strain evidence="2 3">So0011-07</strain>
    </source>
</reference>
<feature type="compositionally biased region" description="Basic and acidic residues" evidence="1">
    <location>
        <begin position="1"/>
        <end position="10"/>
    </location>
</feature>
<protein>
    <recommendedName>
        <fullName evidence="4">TonB C-terminal domain-containing protein</fullName>
    </recommendedName>
</protein>
<evidence type="ECO:0000313" key="2">
    <source>
        <dbReference type="EMBL" id="KYF81628.1"/>
    </source>
</evidence>
<dbReference type="EMBL" id="JEMB01002369">
    <property type="protein sequence ID" value="KYF81628.1"/>
    <property type="molecule type" value="Genomic_DNA"/>
</dbReference>
<evidence type="ECO:0000256" key="1">
    <source>
        <dbReference type="SAM" id="MobiDB-lite"/>
    </source>
</evidence>
<dbReference type="AlphaFoldDB" id="A0A150RPG2"/>
<gene>
    <name evidence="2" type="ORF">BE17_52005</name>
</gene>
<sequence length="59" mass="6316">MEHGETRLARDTAASPPGKPMPDKEVVRCVVAGFSGLKFPVPEGGRVNVVYPIAFAPHE</sequence>
<comment type="caution">
    <text evidence="2">The sequence shown here is derived from an EMBL/GenBank/DDBJ whole genome shotgun (WGS) entry which is preliminary data.</text>
</comment>